<dbReference type="Proteomes" id="UP000182771">
    <property type="component" value="Unassembled WGS sequence"/>
</dbReference>
<dbReference type="OrthoDB" id="1451714at2"/>
<accession>A0A1H2RJU0</accession>
<protein>
    <submittedName>
        <fullName evidence="1">PemK-like, MazF-like toxin of type II toxin-antitoxin system</fullName>
    </submittedName>
</protein>
<keyword evidence="2" id="KW-1185">Reference proteome</keyword>
<evidence type="ECO:0000313" key="1">
    <source>
        <dbReference type="EMBL" id="SDW19736.1"/>
    </source>
</evidence>
<reference evidence="1 2" key="1">
    <citation type="submission" date="2016-10" db="EMBL/GenBank/DDBJ databases">
        <authorList>
            <person name="Varghese N."/>
            <person name="Submissions S."/>
        </authorList>
    </citation>
    <scope>NUCLEOTIDE SEQUENCE [LARGE SCALE GENOMIC DNA]</scope>
    <source>
        <strain evidence="1 2">DSM 11449</strain>
    </source>
</reference>
<dbReference type="AlphaFoldDB" id="A0A1H2RJU0"/>
<dbReference type="Pfam" id="PF02452">
    <property type="entry name" value="PemK_toxin"/>
    <property type="match status" value="1"/>
</dbReference>
<gene>
    <name evidence="1" type="ORF">SAMN05444420_101499</name>
</gene>
<dbReference type="InterPro" id="IPR003477">
    <property type="entry name" value="PemK-like"/>
</dbReference>
<evidence type="ECO:0000313" key="2">
    <source>
        <dbReference type="Proteomes" id="UP000182771"/>
    </source>
</evidence>
<comment type="caution">
    <text evidence="1">The sequence shown here is derived from an EMBL/GenBank/DDBJ whole genome shotgun (WGS) entry which is preliminary data.</text>
</comment>
<dbReference type="EMBL" id="FNND01000001">
    <property type="protein sequence ID" value="SDW19736.1"/>
    <property type="molecule type" value="Genomic_DNA"/>
</dbReference>
<dbReference type="GO" id="GO:0003677">
    <property type="term" value="F:DNA binding"/>
    <property type="evidence" value="ECO:0007669"/>
    <property type="project" value="InterPro"/>
</dbReference>
<organism evidence="1 2">
    <name type="scientific">Capnocytophaga granulosa</name>
    <dbReference type="NCBI Taxonomy" id="45242"/>
    <lineage>
        <taxon>Bacteria</taxon>
        <taxon>Pseudomonadati</taxon>
        <taxon>Bacteroidota</taxon>
        <taxon>Flavobacteriia</taxon>
        <taxon>Flavobacteriales</taxon>
        <taxon>Flavobacteriaceae</taxon>
        <taxon>Capnocytophaga</taxon>
    </lineage>
</organism>
<sequence>MKYRQGDIIEINFHFPDVGFKPHFAIIVSNDELQELEGYLYVVLISSKRQNPEYAYTLTPEMVSYSFDKQSYVKCHILELSTNRDIIRKVGTIKRTYLLEIQEKIEEAIF</sequence>
<dbReference type="Gene3D" id="2.30.30.110">
    <property type="match status" value="1"/>
</dbReference>
<dbReference type="GeneID" id="85017642"/>
<dbReference type="SUPFAM" id="SSF50118">
    <property type="entry name" value="Cell growth inhibitor/plasmid maintenance toxic component"/>
    <property type="match status" value="1"/>
</dbReference>
<proteinExistence type="predicted"/>
<name>A0A1H2RJU0_9FLAO</name>
<dbReference type="InterPro" id="IPR011067">
    <property type="entry name" value="Plasmid_toxin/cell-grow_inhib"/>
</dbReference>
<dbReference type="RefSeq" id="WP_016419760.1">
    <property type="nucleotide sequence ID" value="NZ_FNND01000001.1"/>
</dbReference>